<dbReference type="SUPFAM" id="SSF51905">
    <property type="entry name" value="FAD/NAD(P)-binding domain"/>
    <property type="match status" value="1"/>
</dbReference>
<dbReference type="RefSeq" id="WP_020634882.1">
    <property type="nucleotide sequence ID" value="NZ_KB913032.1"/>
</dbReference>
<gene>
    <name evidence="1" type="ORF">CFP75_40205</name>
</gene>
<name>A0A229R8U7_AMYAL</name>
<proteinExistence type="predicted"/>
<evidence type="ECO:0000313" key="1">
    <source>
        <dbReference type="EMBL" id="OXM43068.1"/>
    </source>
</evidence>
<dbReference type="Proteomes" id="UP000215563">
    <property type="component" value="Unassembled WGS sequence"/>
</dbReference>
<accession>A0A229R8U7</accession>
<evidence type="ECO:0008006" key="3">
    <source>
        <dbReference type="Google" id="ProtNLM"/>
    </source>
</evidence>
<dbReference type="AlphaFoldDB" id="A0A229R8U7"/>
<dbReference type="OrthoDB" id="9790035at2"/>
<dbReference type="EMBL" id="NMQU01000161">
    <property type="protein sequence ID" value="OXM43068.1"/>
    <property type="molecule type" value="Genomic_DNA"/>
</dbReference>
<reference evidence="1 2" key="1">
    <citation type="submission" date="2017-07" db="EMBL/GenBank/DDBJ databases">
        <title>Amycolatopsis alba DSM 44262 Genome sequencing and assembly.</title>
        <authorList>
            <person name="Kaur N."/>
            <person name="Mayilraj S."/>
        </authorList>
    </citation>
    <scope>NUCLEOTIDE SEQUENCE [LARGE SCALE GENOMIC DNA]</scope>
    <source>
        <strain evidence="1 2">DSM 44262</strain>
    </source>
</reference>
<comment type="caution">
    <text evidence="1">The sequence shown here is derived from an EMBL/GenBank/DDBJ whole genome shotgun (WGS) entry which is preliminary data.</text>
</comment>
<sequence length="126" mass="13930">MLGAADEAPPTDEEGFRAYARELRNPDFATIIDEGAPSGPIRRTRAIGNRWHRYDRMRRWPARLIALGDSICIFNPVYVQGMTVAALQGALLTRHAERGDLDKLGPAFQRGAATIVGIPWRVSTSV</sequence>
<dbReference type="InterPro" id="IPR036188">
    <property type="entry name" value="FAD/NAD-bd_sf"/>
</dbReference>
<organism evidence="1 2">
    <name type="scientific">Amycolatopsis alba DSM 44262</name>
    <dbReference type="NCBI Taxonomy" id="1125972"/>
    <lineage>
        <taxon>Bacteria</taxon>
        <taxon>Bacillati</taxon>
        <taxon>Actinomycetota</taxon>
        <taxon>Actinomycetes</taxon>
        <taxon>Pseudonocardiales</taxon>
        <taxon>Pseudonocardiaceae</taxon>
        <taxon>Amycolatopsis</taxon>
    </lineage>
</organism>
<dbReference type="Gene3D" id="3.50.50.60">
    <property type="entry name" value="FAD/NAD(P)-binding domain"/>
    <property type="match status" value="1"/>
</dbReference>
<protein>
    <recommendedName>
        <fullName evidence="3">FAD-binding domain-containing protein</fullName>
    </recommendedName>
</protein>
<evidence type="ECO:0000313" key="2">
    <source>
        <dbReference type="Proteomes" id="UP000215563"/>
    </source>
</evidence>
<keyword evidence="2" id="KW-1185">Reference proteome</keyword>